<dbReference type="Gene3D" id="3.40.800.20">
    <property type="entry name" value="Histone deacetylase domain"/>
    <property type="match status" value="1"/>
</dbReference>
<dbReference type="InterPro" id="IPR037138">
    <property type="entry name" value="His_deacetylse_dom_sf"/>
</dbReference>
<dbReference type="GO" id="GO:0004407">
    <property type="term" value="F:histone deacetylase activity"/>
    <property type="evidence" value="ECO:0007669"/>
    <property type="project" value="TreeGrafter"/>
</dbReference>
<evidence type="ECO:0000259" key="2">
    <source>
        <dbReference type="Pfam" id="PF00850"/>
    </source>
</evidence>
<dbReference type="AlphaFoldDB" id="A0AAU7KNI8"/>
<dbReference type="CDD" id="cd11599">
    <property type="entry name" value="HDAC_classII_2"/>
    <property type="match status" value="1"/>
</dbReference>
<name>A0AAU7KNI8_9GAMM</name>
<dbReference type="EMBL" id="CP098827">
    <property type="protein sequence ID" value="XBO73027.1"/>
    <property type="molecule type" value="Genomic_DNA"/>
</dbReference>
<sequence>MITAFLSHPYCQRHDMGPDHPESPLRLDAIRAQLMRSGVLQHAMQADAREATEEQLQRVHPEAHLARLEQASPQEGHASIDADTLMNSDSLQAARLAAGAVVKGVDQVFRGQADNVFCAVRPPGHHAEAQEAMGFCFYNNVAVGAAHARAVHGARRIAILDFDVHQCNGTIDIFKNDPEVMVCTSFQYPFYPWRYLDTPYPNVVHTPLPAGTESAGFRAAIERDWWPALEDFGPELILVSAGFDAHRDDPMAELCLADEDYHWITQGILDIARRHAEGRVVSVLEGGYDLAALGRSVEAHLRALLGLAYQP</sequence>
<dbReference type="InterPro" id="IPR000286">
    <property type="entry name" value="HDACs"/>
</dbReference>
<dbReference type="PANTHER" id="PTHR10625:SF10">
    <property type="entry name" value="HISTONE DEACETYLASE HDAC1"/>
    <property type="match status" value="1"/>
</dbReference>
<dbReference type="RefSeq" id="WP_124804755.1">
    <property type="nucleotide sequence ID" value="NZ_CP098827.1"/>
</dbReference>
<evidence type="ECO:0000313" key="3">
    <source>
        <dbReference type="EMBL" id="XBO73027.1"/>
    </source>
</evidence>
<organism evidence="3">
    <name type="scientific">Halomonas sp. RT37</name>
    <dbReference type="NCBI Taxonomy" id="2950872"/>
    <lineage>
        <taxon>Bacteria</taxon>
        <taxon>Pseudomonadati</taxon>
        <taxon>Pseudomonadota</taxon>
        <taxon>Gammaproteobacteria</taxon>
        <taxon>Oceanospirillales</taxon>
        <taxon>Halomonadaceae</taxon>
        <taxon>Halomonas</taxon>
    </lineage>
</organism>
<protein>
    <submittedName>
        <fullName evidence="3">Histone deacetylase family protein</fullName>
    </submittedName>
</protein>
<dbReference type="InterPro" id="IPR023801">
    <property type="entry name" value="His_deacetylse_dom"/>
</dbReference>
<evidence type="ECO:0000256" key="1">
    <source>
        <dbReference type="ARBA" id="ARBA00005947"/>
    </source>
</evidence>
<gene>
    <name evidence="3" type="ORF">NFG58_10140</name>
</gene>
<proteinExistence type="inferred from homology"/>
<feature type="domain" description="Histone deacetylase" evidence="2">
    <location>
        <begin position="20"/>
        <end position="304"/>
    </location>
</feature>
<dbReference type="PRINTS" id="PR01270">
    <property type="entry name" value="HDASUPER"/>
</dbReference>
<comment type="similarity">
    <text evidence="1">Belongs to the histone deacetylase family.</text>
</comment>
<dbReference type="PANTHER" id="PTHR10625">
    <property type="entry name" value="HISTONE DEACETYLASE HDAC1-RELATED"/>
    <property type="match status" value="1"/>
</dbReference>
<dbReference type="SUPFAM" id="SSF52768">
    <property type="entry name" value="Arginase/deacetylase"/>
    <property type="match status" value="1"/>
</dbReference>
<dbReference type="Pfam" id="PF00850">
    <property type="entry name" value="Hist_deacetyl"/>
    <property type="match status" value="1"/>
</dbReference>
<dbReference type="GO" id="GO:0040029">
    <property type="term" value="P:epigenetic regulation of gene expression"/>
    <property type="evidence" value="ECO:0007669"/>
    <property type="project" value="TreeGrafter"/>
</dbReference>
<dbReference type="InterPro" id="IPR023696">
    <property type="entry name" value="Ureohydrolase_dom_sf"/>
</dbReference>
<reference evidence="3" key="1">
    <citation type="submission" date="2022-06" db="EMBL/GenBank/DDBJ databases">
        <title>A novel DMS-producing enzyme.</title>
        <authorList>
            <person name="Zhang Y."/>
        </authorList>
    </citation>
    <scope>NUCLEOTIDE SEQUENCE</scope>
    <source>
        <strain evidence="3">RT37</strain>
    </source>
</reference>
<accession>A0AAU7KNI8</accession>